<dbReference type="Proteomes" id="UP000016922">
    <property type="component" value="Unassembled WGS sequence"/>
</dbReference>
<evidence type="ECO:0000313" key="1">
    <source>
        <dbReference type="EMBL" id="EPE30905.1"/>
    </source>
</evidence>
<dbReference type="GeneID" id="19462927"/>
<dbReference type="KEGG" id="glz:GLAREA_03872"/>
<evidence type="ECO:0000313" key="2">
    <source>
        <dbReference type="Proteomes" id="UP000016922"/>
    </source>
</evidence>
<dbReference type="EMBL" id="KE145363">
    <property type="protein sequence ID" value="EPE30905.1"/>
    <property type="molecule type" value="Genomic_DNA"/>
</dbReference>
<sequence>MTGVAHKHREERTVQRPRQFLRYLRLWNRQLAVKGRKDQRKPLTSVCQDPMIWRVVPRDYEYLAEFKDLVATSYEAPSSSPFVPGAEAKAIAEERQMELDDYLSQLPSSEINDTLSEYSSTDAELEDAHSCFTESDTISMVTTAADPDDSMWIQYSVWLRRCAEHRIRQQWGALSNLAEDLPLSKLDWIGAQVKFPWGKVAVYSRRDLEEYTCCECGVPREILREQRPCASCNKKICKRCFVPYIPRVLNRLPGTDREYESTLRVMTTRADFENLCQCENDFKTAEQKTIEIGRFCRDCVNKEIVLPSNPVHCSPWLRRLCPFGGMEDTNDLITPYCRICLKHGVLPGYPRPLEWTPDLVRIMPTS</sequence>
<proteinExistence type="predicted"/>
<gene>
    <name evidence="1" type="ORF">GLAREA_03872</name>
</gene>
<name>S3CZ80_GLAL2</name>
<dbReference type="HOGENOM" id="CLU_756600_0_0_1"/>
<dbReference type="RefSeq" id="XP_008082316.1">
    <property type="nucleotide sequence ID" value="XM_008084125.1"/>
</dbReference>
<accession>S3CZ80</accession>
<protein>
    <submittedName>
        <fullName evidence="1">Uncharacterized protein</fullName>
    </submittedName>
</protein>
<reference evidence="1 2" key="1">
    <citation type="journal article" date="2013" name="BMC Genomics">
        <title>Genomics-driven discovery of the pneumocandin biosynthetic gene cluster in the fungus Glarea lozoyensis.</title>
        <authorList>
            <person name="Chen L."/>
            <person name="Yue Q."/>
            <person name="Zhang X."/>
            <person name="Xiang M."/>
            <person name="Wang C."/>
            <person name="Li S."/>
            <person name="Che Y."/>
            <person name="Ortiz-Lopez F.J."/>
            <person name="Bills G.F."/>
            <person name="Liu X."/>
            <person name="An Z."/>
        </authorList>
    </citation>
    <scope>NUCLEOTIDE SEQUENCE [LARGE SCALE GENOMIC DNA]</scope>
    <source>
        <strain evidence="2">ATCC 20868 / MF5171</strain>
    </source>
</reference>
<keyword evidence="2" id="KW-1185">Reference proteome</keyword>
<organism evidence="1 2">
    <name type="scientific">Glarea lozoyensis (strain ATCC 20868 / MF5171)</name>
    <dbReference type="NCBI Taxonomy" id="1116229"/>
    <lineage>
        <taxon>Eukaryota</taxon>
        <taxon>Fungi</taxon>
        <taxon>Dikarya</taxon>
        <taxon>Ascomycota</taxon>
        <taxon>Pezizomycotina</taxon>
        <taxon>Leotiomycetes</taxon>
        <taxon>Helotiales</taxon>
        <taxon>Helotiaceae</taxon>
        <taxon>Glarea</taxon>
    </lineage>
</organism>
<dbReference type="AlphaFoldDB" id="S3CZ80"/>